<dbReference type="InterPro" id="IPR011009">
    <property type="entry name" value="Kinase-like_dom_sf"/>
</dbReference>
<dbReference type="InParanoid" id="A0A066WH13"/>
<dbReference type="AlphaFoldDB" id="A0A066WH13"/>
<dbReference type="Gene3D" id="3.30.200.20">
    <property type="entry name" value="Phosphorylase Kinase, domain 1"/>
    <property type="match status" value="1"/>
</dbReference>
<dbReference type="PANTHER" id="PTHR47829:SF1">
    <property type="entry name" value="HAD FAMILY PHOSPHATASE"/>
    <property type="match status" value="1"/>
</dbReference>
<dbReference type="Pfam" id="PF01636">
    <property type="entry name" value="APH"/>
    <property type="match status" value="1"/>
</dbReference>
<dbReference type="InterPro" id="IPR002575">
    <property type="entry name" value="Aminoglycoside_PTrfase"/>
</dbReference>
<comment type="caution">
    <text evidence="2">The sequence shown here is derived from an EMBL/GenBank/DDBJ whole genome shotgun (WGS) entry which is preliminary data.</text>
</comment>
<protein>
    <submittedName>
        <fullName evidence="2">APH-domain-containing protein</fullName>
    </submittedName>
</protein>
<evidence type="ECO:0000313" key="2">
    <source>
        <dbReference type="EMBL" id="KDN53111.1"/>
    </source>
</evidence>
<dbReference type="EMBL" id="JMSN01000004">
    <property type="protein sequence ID" value="KDN53111.1"/>
    <property type="molecule type" value="Genomic_DNA"/>
</dbReference>
<sequence>MGNPIPLTFSSIESECRLLSGVLKLRSKALVFMFFWYLSLSGKHYVLRKKPPGQLVSATAHAVEREYRILLAIGKHNQAAPIYGNMLHPDAVPVPEVYCLCEDNSVLGTPFYIMEFLKGRIFSDVRMLMLPKEERAACWFAAIKTLAAMHRINPTAIGLDGYGKLANFYQRQLKSLGGVSVAQGKVKDKKTGKPVGPIPSFEDMAKWFAQNLPKDKNTICHGDYKIDNIVFHPTEPRVIGILDWELSTLGHPLSDLANLLQPFSLPCSTPSKVSDPDELERSRQRGDFWLMLGNLTPAQSPVPVKEELLKEYCEAARCEYPIPNWTFCEAWAWFRLAVIAQGIAARSAAGQASSAKAKEYGSMFPIVADGALKIIKASTGAVKAKL</sequence>
<evidence type="ECO:0000259" key="1">
    <source>
        <dbReference type="Pfam" id="PF01636"/>
    </source>
</evidence>
<dbReference type="HOGENOM" id="CLU_007526_0_2_1"/>
<keyword evidence="3" id="KW-1185">Reference proteome</keyword>
<dbReference type="PANTHER" id="PTHR47829">
    <property type="entry name" value="HYDROLASE, PUTATIVE (AFU_ORTHOLOGUE AFUA_1G12880)-RELATED"/>
    <property type="match status" value="1"/>
</dbReference>
<dbReference type="InterPro" id="IPR041726">
    <property type="entry name" value="ACAD10_11_N"/>
</dbReference>
<evidence type="ECO:0000313" key="3">
    <source>
        <dbReference type="Proteomes" id="UP000027361"/>
    </source>
</evidence>
<dbReference type="InterPro" id="IPR052898">
    <property type="entry name" value="ACAD10-like"/>
</dbReference>
<dbReference type="OMA" id="RAFYVME"/>
<dbReference type="SUPFAM" id="SSF56112">
    <property type="entry name" value="Protein kinase-like (PK-like)"/>
    <property type="match status" value="1"/>
</dbReference>
<name>A0A066WH13_TILAU</name>
<feature type="domain" description="Aminoglycoside phosphotransferase" evidence="1">
    <location>
        <begin position="36"/>
        <end position="261"/>
    </location>
</feature>
<gene>
    <name evidence="2" type="ORF">K437DRAFT_116313</name>
</gene>
<organism evidence="2 3">
    <name type="scientific">Tilletiaria anomala (strain ATCC 24038 / CBS 436.72 / UBC 951)</name>
    <dbReference type="NCBI Taxonomy" id="1037660"/>
    <lineage>
        <taxon>Eukaryota</taxon>
        <taxon>Fungi</taxon>
        <taxon>Dikarya</taxon>
        <taxon>Basidiomycota</taxon>
        <taxon>Ustilaginomycotina</taxon>
        <taxon>Exobasidiomycetes</taxon>
        <taxon>Georgefischeriales</taxon>
        <taxon>Tilletiariaceae</taxon>
        <taxon>Tilletiaria</taxon>
    </lineage>
</organism>
<proteinExistence type="predicted"/>
<reference evidence="2 3" key="1">
    <citation type="submission" date="2014-05" db="EMBL/GenBank/DDBJ databases">
        <title>Draft genome sequence of a rare smut relative, Tilletiaria anomala UBC 951.</title>
        <authorList>
            <consortium name="DOE Joint Genome Institute"/>
            <person name="Toome M."/>
            <person name="Kuo A."/>
            <person name="Henrissat B."/>
            <person name="Lipzen A."/>
            <person name="Tritt A."/>
            <person name="Yoshinaga Y."/>
            <person name="Zane M."/>
            <person name="Barry K."/>
            <person name="Grigoriev I.V."/>
            <person name="Spatafora J.W."/>
            <person name="Aimea M.C."/>
        </authorList>
    </citation>
    <scope>NUCLEOTIDE SEQUENCE [LARGE SCALE GENOMIC DNA]</scope>
    <source>
        <strain evidence="2 3">UBC 951</strain>
    </source>
</reference>
<dbReference type="Proteomes" id="UP000027361">
    <property type="component" value="Unassembled WGS sequence"/>
</dbReference>
<accession>A0A066WH13</accession>
<dbReference type="GeneID" id="25261339"/>
<dbReference type="CDD" id="cd05154">
    <property type="entry name" value="ACAD10_11_N-like"/>
    <property type="match status" value="1"/>
</dbReference>
<dbReference type="OrthoDB" id="191037at2759"/>
<dbReference type="RefSeq" id="XP_013245950.1">
    <property type="nucleotide sequence ID" value="XM_013390496.1"/>
</dbReference>
<dbReference type="STRING" id="1037660.A0A066WH13"/>
<dbReference type="Gene3D" id="3.90.1200.10">
    <property type="match status" value="1"/>
</dbReference>